<protein>
    <recommendedName>
        <fullName evidence="8">Kinesin motor domain-containing protein</fullName>
    </recommendedName>
</protein>
<organism evidence="9 10">
    <name type="scientific">Endocarpon pusillum (strain Z07020 / HMAS-L-300199)</name>
    <name type="common">Lichen-forming fungus</name>
    <dbReference type="NCBI Taxonomy" id="1263415"/>
    <lineage>
        <taxon>Eukaryota</taxon>
        <taxon>Fungi</taxon>
        <taxon>Dikarya</taxon>
        <taxon>Ascomycota</taxon>
        <taxon>Pezizomycotina</taxon>
        <taxon>Eurotiomycetes</taxon>
        <taxon>Chaetothyriomycetidae</taxon>
        <taxon>Verrucariales</taxon>
        <taxon>Verrucariaceae</taxon>
        <taxon>Endocarpon</taxon>
    </lineage>
</organism>
<dbReference type="GeneID" id="19239380"/>
<dbReference type="GO" id="GO:0005634">
    <property type="term" value="C:nucleus"/>
    <property type="evidence" value="ECO:0007669"/>
    <property type="project" value="TreeGrafter"/>
</dbReference>
<dbReference type="PANTHER" id="PTHR24115">
    <property type="entry name" value="KINESIN-RELATED"/>
    <property type="match status" value="1"/>
</dbReference>
<dbReference type="HOGENOM" id="CLU_004757_1_0_1"/>
<feature type="compositionally biased region" description="Polar residues" evidence="7">
    <location>
        <begin position="193"/>
        <end position="209"/>
    </location>
</feature>
<dbReference type="InterPro" id="IPR027640">
    <property type="entry name" value="Kinesin-like_fam"/>
</dbReference>
<feature type="region of interest" description="Disordered" evidence="7">
    <location>
        <begin position="308"/>
        <end position="329"/>
    </location>
</feature>
<evidence type="ECO:0000256" key="7">
    <source>
        <dbReference type="SAM" id="MobiDB-lite"/>
    </source>
</evidence>
<keyword evidence="4 5" id="KW-0505">Motor protein</keyword>
<dbReference type="InterPro" id="IPR001752">
    <property type="entry name" value="Kinesin_motor_dom"/>
</dbReference>
<dbReference type="GO" id="GO:0005874">
    <property type="term" value="C:microtubule"/>
    <property type="evidence" value="ECO:0007669"/>
    <property type="project" value="UniProtKB-KW"/>
</dbReference>
<dbReference type="GO" id="GO:0005871">
    <property type="term" value="C:kinesin complex"/>
    <property type="evidence" value="ECO:0007669"/>
    <property type="project" value="TreeGrafter"/>
</dbReference>
<dbReference type="eggNOG" id="KOG0247">
    <property type="taxonomic scope" value="Eukaryota"/>
</dbReference>
<dbReference type="GO" id="GO:0016887">
    <property type="term" value="F:ATP hydrolysis activity"/>
    <property type="evidence" value="ECO:0007669"/>
    <property type="project" value="TreeGrafter"/>
</dbReference>
<evidence type="ECO:0000256" key="5">
    <source>
        <dbReference type="PROSITE-ProRule" id="PRU00283"/>
    </source>
</evidence>
<feature type="compositionally biased region" description="Polar residues" evidence="7">
    <location>
        <begin position="40"/>
        <end position="61"/>
    </location>
</feature>
<sequence length="859" mass="95027">MLAQTSLFQVYLRLRPALQNQTNKLNEPEPWLIVEPPSPTTSSEGNTSNAAPTHITLQPPSDSRKRAVEKFGFTQVFEEEATQLDIFESTGTVQLVKNILNGGRDGLVATLGVTGSGKSHTILGSRSQRGLTQMTLDVLFRSIGTRVRVADQSTDSSFLSSIQSSDPSEAQVLSATSFLESIYGDVDRGRGSRAQTPMATGTFSRSQTPMVGPSSHLPGSFPSFQPNDDCGPQSLYPKLASVARDPNLSFTSDQFTENGSSRTPAFKTTIRLLPTVSEAPRASVIAPSKLPFWNRSPQLKKTLTKTQTRKESMLAPRRPLPARPSALPIQPDVSTFTTEVDQSADYVVLISMYEVYNDRIFDLLSSSMQNNVGTTATRQGTALQKDLRRRPLLFKSTEMSPDRKLVAGLRKVVCGTYEEAMMILETGLAERRVAGTGSNTASSRSHGFFCIEVKRNNRFRQYENDIWTGGILSIVDLAGSERARNAKTTGSTLAEAGKINESLMYLGQCLQVQSEQHDGSKPIVPFRQCKLTELLFSNSFSAGSCAGRAPQKAIMIVTADPQGDFNATSQILRYSALAREVTVPRIPSVTSTILNRPDHTIKHNSRQTPHGEQLFTAEELEQAANEIARLSEDCDQLAVRLTEEENKRSEAELKLQAALQAAEERALLIEQEVREECWMKMEADMDAERERWRMAKEEERVRAEGYLDGKIEILEKGVTIEVHEDSQQQLGEEIQRENEALRRKVKALERQLNLRSPTKTRTAKTKPITTPLKENTNPASNPFLSALRKSGSESSQGAPMFEDGLSTSMNKLDLRARPSAQDDSPRKASVPKIPGTTKKVRKLTTRKWDFGNSEDESGF</sequence>
<dbReference type="GO" id="GO:0007018">
    <property type="term" value="P:microtubule-based movement"/>
    <property type="evidence" value="ECO:0007669"/>
    <property type="project" value="InterPro"/>
</dbReference>
<dbReference type="InterPro" id="IPR036961">
    <property type="entry name" value="Kinesin_motor_dom_sf"/>
</dbReference>
<feature type="region of interest" description="Disordered" evidence="7">
    <location>
        <begin position="36"/>
        <end position="63"/>
    </location>
</feature>
<dbReference type="PANTHER" id="PTHR24115:SF1008">
    <property type="entry name" value="KINESIN-LIKE PROTEIN SUBITO"/>
    <property type="match status" value="1"/>
</dbReference>
<dbReference type="SMART" id="SM00129">
    <property type="entry name" value="KISc"/>
    <property type="match status" value="1"/>
</dbReference>
<dbReference type="OrthoDB" id="123929at2759"/>
<feature type="region of interest" description="Disordered" evidence="7">
    <location>
        <begin position="755"/>
        <end position="859"/>
    </location>
</feature>
<dbReference type="Gene3D" id="3.40.850.10">
    <property type="entry name" value="Kinesin motor domain"/>
    <property type="match status" value="2"/>
</dbReference>
<keyword evidence="3 5" id="KW-0067">ATP-binding</keyword>
<dbReference type="FunFam" id="3.40.850.10:FF:000091">
    <property type="entry name" value="Kinesin family protein"/>
    <property type="match status" value="1"/>
</dbReference>
<dbReference type="InterPro" id="IPR027417">
    <property type="entry name" value="P-loop_NTPase"/>
</dbReference>
<dbReference type="OMA" id="NRHPQKA"/>
<keyword evidence="6" id="KW-0175">Coiled coil</keyword>
<feature type="compositionally biased region" description="Polar residues" evidence="7">
    <location>
        <begin position="772"/>
        <end position="783"/>
    </location>
</feature>
<evidence type="ECO:0000313" key="10">
    <source>
        <dbReference type="Proteomes" id="UP000019373"/>
    </source>
</evidence>
<name>U1GF62_ENDPU</name>
<evidence type="ECO:0000256" key="6">
    <source>
        <dbReference type="SAM" id="Coils"/>
    </source>
</evidence>
<dbReference type="AlphaFoldDB" id="U1GF62"/>
<keyword evidence="10" id="KW-1185">Reference proteome</keyword>
<evidence type="ECO:0000259" key="8">
    <source>
        <dbReference type="PROSITE" id="PS50067"/>
    </source>
</evidence>
<feature type="binding site" evidence="5">
    <location>
        <begin position="112"/>
        <end position="119"/>
    </location>
    <ligand>
        <name>ATP</name>
        <dbReference type="ChEBI" id="CHEBI:30616"/>
    </ligand>
</feature>
<evidence type="ECO:0000256" key="2">
    <source>
        <dbReference type="ARBA" id="ARBA00022741"/>
    </source>
</evidence>
<reference evidence="10" key="1">
    <citation type="journal article" date="2014" name="BMC Genomics">
        <title>Genome characteristics reveal the impact of lichenization on lichen-forming fungus Endocarpon pusillum Hedwig (Verrucariales, Ascomycota).</title>
        <authorList>
            <person name="Wang Y.-Y."/>
            <person name="Liu B."/>
            <person name="Zhang X.-Y."/>
            <person name="Zhou Q.-M."/>
            <person name="Zhang T."/>
            <person name="Li H."/>
            <person name="Yu Y.-F."/>
            <person name="Zhang X.-L."/>
            <person name="Hao X.-Y."/>
            <person name="Wang M."/>
            <person name="Wang L."/>
            <person name="Wei J.-C."/>
        </authorList>
    </citation>
    <scope>NUCLEOTIDE SEQUENCE [LARGE SCALE GENOMIC DNA]</scope>
    <source>
        <strain evidence="10">Z07020 / HMAS-L-300199</strain>
    </source>
</reference>
<dbReference type="GO" id="GO:0003777">
    <property type="term" value="F:microtubule motor activity"/>
    <property type="evidence" value="ECO:0007669"/>
    <property type="project" value="InterPro"/>
</dbReference>
<proteinExistence type="inferred from homology"/>
<gene>
    <name evidence="9" type="ORF">EPUS_04349</name>
</gene>
<evidence type="ECO:0000313" key="9">
    <source>
        <dbReference type="EMBL" id="ERF76272.1"/>
    </source>
</evidence>
<feature type="coiled-coil region" evidence="6">
    <location>
        <begin position="620"/>
        <end position="672"/>
    </location>
</feature>
<accession>U1GF62</accession>
<evidence type="ECO:0000256" key="4">
    <source>
        <dbReference type="ARBA" id="ARBA00023175"/>
    </source>
</evidence>
<evidence type="ECO:0000256" key="1">
    <source>
        <dbReference type="ARBA" id="ARBA00022701"/>
    </source>
</evidence>
<dbReference type="SUPFAM" id="SSF52540">
    <property type="entry name" value="P-loop containing nucleoside triphosphate hydrolases"/>
    <property type="match status" value="1"/>
</dbReference>
<keyword evidence="1" id="KW-0493">Microtubule</keyword>
<comment type="similarity">
    <text evidence="5">Belongs to the TRAFAC class myosin-kinesin ATPase superfamily. Kinesin family.</text>
</comment>
<dbReference type="EMBL" id="KE720772">
    <property type="protein sequence ID" value="ERF76272.1"/>
    <property type="molecule type" value="Genomic_DNA"/>
</dbReference>
<feature type="coiled-coil region" evidence="6">
    <location>
        <begin position="720"/>
        <end position="751"/>
    </location>
</feature>
<dbReference type="GO" id="GO:0005524">
    <property type="term" value="F:ATP binding"/>
    <property type="evidence" value="ECO:0007669"/>
    <property type="project" value="UniProtKB-UniRule"/>
</dbReference>
<dbReference type="Proteomes" id="UP000019373">
    <property type="component" value="Unassembled WGS sequence"/>
</dbReference>
<dbReference type="PROSITE" id="PS50067">
    <property type="entry name" value="KINESIN_MOTOR_2"/>
    <property type="match status" value="1"/>
</dbReference>
<dbReference type="GO" id="GO:0008017">
    <property type="term" value="F:microtubule binding"/>
    <property type="evidence" value="ECO:0007669"/>
    <property type="project" value="InterPro"/>
</dbReference>
<dbReference type="RefSeq" id="XP_007786451.1">
    <property type="nucleotide sequence ID" value="XM_007788261.1"/>
</dbReference>
<feature type="region of interest" description="Disordered" evidence="7">
    <location>
        <begin position="187"/>
        <end position="234"/>
    </location>
</feature>
<evidence type="ECO:0000256" key="3">
    <source>
        <dbReference type="ARBA" id="ARBA00022840"/>
    </source>
</evidence>
<feature type="domain" description="Kinesin motor" evidence="8">
    <location>
        <begin position="7"/>
        <end position="581"/>
    </location>
</feature>
<dbReference type="Pfam" id="PF00225">
    <property type="entry name" value="Kinesin"/>
    <property type="match status" value="2"/>
</dbReference>
<keyword evidence="2 5" id="KW-0547">Nucleotide-binding</keyword>